<name>A0A8J3G2T2_9PROT</name>
<feature type="domain" description="Ribosome maturation factor RimM PRC barrel" evidence="8">
    <location>
        <begin position="100"/>
        <end position="160"/>
    </location>
</feature>
<dbReference type="PANTHER" id="PTHR33692:SF1">
    <property type="entry name" value="RIBOSOME MATURATION FACTOR RIMM"/>
    <property type="match status" value="1"/>
</dbReference>
<keyword evidence="2 5" id="KW-0690">Ribosome biogenesis</keyword>
<dbReference type="AlphaFoldDB" id="A0A8J3G2T2"/>
<comment type="domain">
    <text evidence="5">The PRC barrel domain binds ribosomal protein uS19.</text>
</comment>
<gene>
    <name evidence="5 9" type="primary">rimM</name>
    <name evidence="9" type="ORF">GCM10009069_19330</name>
</gene>
<evidence type="ECO:0000256" key="1">
    <source>
        <dbReference type="ARBA" id="ARBA00022490"/>
    </source>
</evidence>
<comment type="function">
    <text evidence="5">An accessory protein needed during the final step in the assembly of 30S ribosomal subunit, possibly for assembly of the head region. Essential for efficient processing of 16S rRNA. May be needed both before and after RbfA during the maturation of 16S rRNA. It has affinity for free ribosomal 30S subunits but not for 70S ribosomes.</text>
</comment>
<dbReference type="Gene3D" id="2.30.30.240">
    <property type="entry name" value="PRC-barrel domain"/>
    <property type="match status" value="1"/>
</dbReference>
<dbReference type="Pfam" id="PF24986">
    <property type="entry name" value="PRC_RimM"/>
    <property type="match status" value="1"/>
</dbReference>
<dbReference type="GO" id="GO:0042274">
    <property type="term" value="P:ribosomal small subunit biogenesis"/>
    <property type="evidence" value="ECO:0007669"/>
    <property type="project" value="UniProtKB-UniRule"/>
</dbReference>
<dbReference type="InterPro" id="IPR002676">
    <property type="entry name" value="RimM_N"/>
</dbReference>
<keyword evidence="3 5" id="KW-0698">rRNA processing</keyword>
<dbReference type="HAMAP" id="MF_00014">
    <property type="entry name" value="Ribosome_mat_RimM"/>
    <property type="match status" value="1"/>
</dbReference>
<dbReference type="InterPro" id="IPR036976">
    <property type="entry name" value="RimM_N_sf"/>
</dbReference>
<reference evidence="9" key="2">
    <citation type="submission" date="2020-09" db="EMBL/GenBank/DDBJ databases">
        <authorList>
            <person name="Sun Q."/>
            <person name="Kim S."/>
        </authorList>
    </citation>
    <scope>NUCLEOTIDE SEQUENCE</scope>
    <source>
        <strain evidence="9">KCTC 32513</strain>
    </source>
</reference>
<evidence type="ECO:0000256" key="3">
    <source>
        <dbReference type="ARBA" id="ARBA00022552"/>
    </source>
</evidence>
<dbReference type="InterPro" id="IPR056792">
    <property type="entry name" value="PRC_RimM"/>
</dbReference>
<evidence type="ECO:0000256" key="6">
    <source>
        <dbReference type="SAM" id="MobiDB-lite"/>
    </source>
</evidence>
<dbReference type="GO" id="GO:0005737">
    <property type="term" value="C:cytoplasm"/>
    <property type="evidence" value="ECO:0007669"/>
    <property type="project" value="UniProtKB-SubCell"/>
</dbReference>
<proteinExistence type="inferred from homology"/>
<keyword evidence="4 5" id="KW-0143">Chaperone</keyword>
<comment type="caution">
    <text evidence="9">The sequence shown here is derived from an EMBL/GenBank/DDBJ whole genome shotgun (WGS) entry which is preliminary data.</text>
</comment>
<dbReference type="GO" id="GO:0006364">
    <property type="term" value="P:rRNA processing"/>
    <property type="evidence" value="ECO:0007669"/>
    <property type="project" value="UniProtKB-UniRule"/>
</dbReference>
<dbReference type="InterPro" id="IPR009000">
    <property type="entry name" value="Transl_B-barrel_sf"/>
</dbReference>
<dbReference type="GO" id="GO:0043022">
    <property type="term" value="F:ribosome binding"/>
    <property type="evidence" value="ECO:0007669"/>
    <property type="project" value="InterPro"/>
</dbReference>
<dbReference type="SUPFAM" id="SSF50346">
    <property type="entry name" value="PRC-barrel domain"/>
    <property type="match status" value="1"/>
</dbReference>
<evidence type="ECO:0000259" key="8">
    <source>
        <dbReference type="Pfam" id="PF24986"/>
    </source>
</evidence>
<evidence type="ECO:0000259" key="7">
    <source>
        <dbReference type="Pfam" id="PF01782"/>
    </source>
</evidence>
<dbReference type="Pfam" id="PF01782">
    <property type="entry name" value="RimM"/>
    <property type="match status" value="1"/>
</dbReference>
<reference evidence="9" key="1">
    <citation type="journal article" date="2014" name="Int. J. Syst. Evol. Microbiol.">
        <title>Complete genome sequence of Corynebacterium casei LMG S-19264T (=DSM 44701T), isolated from a smear-ripened cheese.</title>
        <authorList>
            <consortium name="US DOE Joint Genome Institute (JGI-PGF)"/>
            <person name="Walter F."/>
            <person name="Albersmeier A."/>
            <person name="Kalinowski J."/>
            <person name="Ruckert C."/>
        </authorList>
    </citation>
    <scope>NUCLEOTIDE SEQUENCE</scope>
    <source>
        <strain evidence="9">KCTC 32513</strain>
    </source>
</reference>
<dbReference type="NCBIfam" id="TIGR02273">
    <property type="entry name" value="16S_RimM"/>
    <property type="match status" value="1"/>
</dbReference>
<feature type="region of interest" description="Disordered" evidence="6">
    <location>
        <begin position="166"/>
        <end position="197"/>
    </location>
</feature>
<feature type="domain" description="RimM N-terminal" evidence="7">
    <location>
        <begin position="8"/>
        <end position="87"/>
    </location>
</feature>
<sequence length="197" mass="21566">MTKPNLTCVAAIAGAHGIHGNLKVKSFTADPMAFASYGPLLDEHGKHLFTPKNARPVSRFFSLAVVEKNTREQIEAMKSTKLYVPRDALPAEEEGEFYYSDLIGLDVINQDDEAVGTVHAVHEFGAGDTLEIKPLTGPSFYHPFTKHHTPTVDMAAKRIVILQEEADEARGDGYKPDASDSDKTDVDAPQIDQVSED</sequence>
<dbReference type="EMBL" id="BMZH01000007">
    <property type="protein sequence ID" value="GHA96431.1"/>
    <property type="molecule type" value="Genomic_DNA"/>
</dbReference>
<evidence type="ECO:0000313" key="9">
    <source>
        <dbReference type="EMBL" id="GHA96431.1"/>
    </source>
</evidence>
<evidence type="ECO:0000313" key="10">
    <source>
        <dbReference type="Proteomes" id="UP000634004"/>
    </source>
</evidence>
<protein>
    <recommendedName>
        <fullName evidence="5">Ribosome maturation factor RimM</fullName>
    </recommendedName>
</protein>
<feature type="compositionally biased region" description="Basic and acidic residues" evidence="6">
    <location>
        <begin position="168"/>
        <end position="186"/>
    </location>
</feature>
<comment type="subcellular location">
    <subcellularLocation>
        <location evidence="5">Cytoplasm</location>
    </subcellularLocation>
</comment>
<evidence type="ECO:0000256" key="4">
    <source>
        <dbReference type="ARBA" id="ARBA00023186"/>
    </source>
</evidence>
<comment type="similarity">
    <text evidence="5">Belongs to the RimM family.</text>
</comment>
<evidence type="ECO:0000256" key="2">
    <source>
        <dbReference type="ARBA" id="ARBA00022517"/>
    </source>
</evidence>
<evidence type="ECO:0000256" key="5">
    <source>
        <dbReference type="HAMAP-Rule" id="MF_00014"/>
    </source>
</evidence>
<dbReference type="GO" id="GO:0005840">
    <property type="term" value="C:ribosome"/>
    <property type="evidence" value="ECO:0007669"/>
    <property type="project" value="InterPro"/>
</dbReference>
<organism evidence="9 10">
    <name type="scientific">Algimonas arctica</name>
    <dbReference type="NCBI Taxonomy" id="1479486"/>
    <lineage>
        <taxon>Bacteria</taxon>
        <taxon>Pseudomonadati</taxon>
        <taxon>Pseudomonadota</taxon>
        <taxon>Alphaproteobacteria</taxon>
        <taxon>Maricaulales</taxon>
        <taxon>Robiginitomaculaceae</taxon>
        <taxon>Algimonas</taxon>
    </lineage>
</organism>
<keyword evidence="10" id="KW-1185">Reference proteome</keyword>
<dbReference type="Gene3D" id="2.40.30.60">
    <property type="entry name" value="RimM"/>
    <property type="match status" value="1"/>
</dbReference>
<dbReference type="Proteomes" id="UP000634004">
    <property type="component" value="Unassembled WGS sequence"/>
</dbReference>
<comment type="subunit">
    <text evidence="5">Binds ribosomal protein uS19.</text>
</comment>
<keyword evidence="1 5" id="KW-0963">Cytoplasm</keyword>
<dbReference type="SUPFAM" id="SSF50447">
    <property type="entry name" value="Translation proteins"/>
    <property type="match status" value="1"/>
</dbReference>
<dbReference type="PANTHER" id="PTHR33692">
    <property type="entry name" value="RIBOSOME MATURATION FACTOR RIMM"/>
    <property type="match status" value="1"/>
</dbReference>
<dbReference type="InterPro" id="IPR011961">
    <property type="entry name" value="RimM"/>
</dbReference>
<dbReference type="RefSeq" id="WP_189497875.1">
    <property type="nucleotide sequence ID" value="NZ_BMZH01000007.1"/>
</dbReference>
<dbReference type="InterPro" id="IPR011033">
    <property type="entry name" value="PRC_barrel-like_sf"/>
</dbReference>
<accession>A0A8J3G2T2</accession>